<feature type="compositionally biased region" description="Basic and acidic residues" evidence="1">
    <location>
        <begin position="269"/>
        <end position="280"/>
    </location>
</feature>
<protein>
    <submittedName>
        <fullName evidence="2">Uncharacterized protein</fullName>
    </submittedName>
</protein>
<reference evidence="3" key="1">
    <citation type="journal article" date="2014" name="Nucleic Acids Res.">
        <title>The evolutionary dynamics of variant antigen genes in Babesia reveal a history of genomic innovation underlying host-parasite interaction.</title>
        <authorList>
            <person name="Jackson A.P."/>
            <person name="Otto T.D."/>
            <person name="Darby A."/>
            <person name="Ramaprasad A."/>
            <person name="Xia D."/>
            <person name="Echaide I.E."/>
            <person name="Farber M."/>
            <person name="Gahlot S."/>
            <person name="Gamble J."/>
            <person name="Gupta D."/>
            <person name="Gupta Y."/>
            <person name="Jackson L."/>
            <person name="Malandrin L."/>
            <person name="Malas T.B."/>
            <person name="Moussa E."/>
            <person name="Nair M."/>
            <person name="Reid A.J."/>
            <person name="Sanders M."/>
            <person name="Sharma J."/>
            <person name="Tracey A."/>
            <person name="Quail M.A."/>
            <person name="Weir W."/>
            <person name="Wastling J.M."/>
            <person name="Hall N."/>
            <person name="Willadsen P."/>
            <person name="Lingelbach K."/>
            <person name="Shiels B."/>
            <person name="Tait A."/>
            <person name="Berriman M."/>
            <person name="Allred D.R."/>
            <person name="Pain A."/>
        </authorList>
    </citation>
    <scope>NUCLEOTIDE SEQUENCE [LARGE SCALE GENOMIC DNA]</scope>
    <source>
        <strain evidence="3">Bond</strain>
    </source>
</reference>
<feature type="region of interest" description="Disordered" evidence="1">
    <location>
        <begin position="648"/>
        <end position="731"/>
    </location>
</feature>
<feature type="compositionally biased region" description="Low complexity" evidence="1">
    <location>
        <begin position="905"/>
        <end position="928"/>
    </location>
</feature>
<feature type="compositionally biased region" description="Basic residues" evidence="1">
    <location>
        <begin position="1195"/>
        <end position="1211"/>
    </location>
</feature>
<name>A0A061D891_BABBI</name>
<feature type="region of interest" description="Disordered" evidence="1">
    <location>
        <begin position="1374"/>
        <end position="1445"/>
    </location>
</feature>
<feature type="compositionally biased region" description="Acidic residues" evidence="1">
    <location>
        <begin position="932"/>
        <end position="941"/>
    </location>
</feature>
<keyword evidence="3" id="KW-1185">Reference proteome</keyword>
<evidence type="ECO:0000313" key="2">
    <source>
        <dbReference type="EMBL" id="CDR96901.1"/>
    </source>
</evidence>
<feature type="compositionally biased region" description="Acidic residues" evidence="1">
    <location>
        <begin position="1085"/>
        <end position="1109"/>
    </location>
</feature>
<organism evidence="2 3">
    <name type="scientific">Babesia bigemina</name>
    <dbReference type="NCBI Taxonomy" id="5866"/>
    <lineage>
        <taxon>Eukaryota</taxon>
        <taxon>Sar</taxon>
        <taxon>Alveolata</taxon>
        <taxon>Apicomplexa</taxon>
        <taxon>Aconoidasida</taxon>
        <taxon>Piroplasmida</taxon>
        <taxon>Babesiidae</taxon>
        <taxon>Babesia</taxon>
    </lineage>
</organism>
<feature type="compositionally biased region" description="Acidic residues" evidence="1">
    <location>
        <begin position="1033"/>
        <end position="1052"/>
    </location>
</feature>
<dbReference type="EMBL" id="LK391709">
    <property type="protein sequence ID" value="CDR96901.1"/>
    <property type="molecule type" value="Genomic_DNA"/>
</dbReference>
<dbReference type="GeneID" id="24565442"/>
<feature type="compositionally biased region" description="Acidic residues" evidence="1">
    <location>
        <begin position="1006"/>
        <end position="1025"/>
    </location>
</feature>
<feature type="region of interest" description="Disordered" evidence="1">
    <location>
        <begin position="218"/>
        <end position="301"/>
    </location>
</feature>
<gene>
    <name evidence="2" type="ORF">BBBOND_0308050</name>
</gene>
<feature type="region of interest" description="Disordered" evidence="1">
    <location>
        <begin position="895"/>
        <end position="1222"/>
    </location>
</feature>
<feature type="compositionally biased region" description="Polar residues" evidence="1">
    <location>
        <begin position="256"/>
        <end position="268"/>
    </location>
</feature>
<feature type="compositionally biased region" description="Polar residues" evidence="1">
    <location>
        <begin position="1377"/>
        <end position="1391"/>
    </location>
</feature>
<feature type="compositionally biased region" description="Acidic residues" evidence="1">
    <location>
        <begin position="1140"/>
        <end position="1150"/>
    </location>
</feature>
<feature type="compositionally biased region" description="Basic residues" evidence="1">
    <location>
        <begin position="1435"/>
        <end position="1445"/>
    </location>
</feature>
<dbReference type="Proteomes" id="UP000033188">
    <property type="component" value="Chromosome 3"/>
</dbReference>
<dbReference type="RefSeq" id="XP_012769087.1">
    <property type="nucleotide sequence ID" value="XM_012913633.1"/>
</dbReference>
<feature type="region of interest" description="Disordered" evidence="1">
    <location>
        <begin position="761"/>
        <end position="838"/>
    </location>
</feature>
<feature type="compositionally biased region" description="Polar residues" evidence="1">
    <location>
        <begin position="1412"/>
        <end position="1426"/>
    </location>
</feature>
<sequence>MARYGGPYMRSSSPYVHSHRCDYVVDPERRKVFYRASSVSPPPPAAYKPRLRNAGAIDSWEAFEDVLDAYGKDAFGGIVDAYDAATAASSSSVETSKDFSCCDYDNYISDDREDDGYDSIWTGDGGGYPPHVTLEKVEPRSLFGMLGPELNRAEYTWKPSSAVTKLQTTGADDSPCQAEDFQEAIDKHASGMTYVRPQLGFLPKDTTSVVSDTHEDAGLQLSQGETEYEKPKRSPVRSLFGTMRSLRRRAQDKSQESAASRETSQGTLRRSDSRLGERLRQRASSLGGKKDDATPSDNATRRLRANVTHLEDVDASAAELLRGVLPGRTPAQHSQAALSSTVPPPTDDAPPVLAIPKSLLRKVLPQGHDADDPYGSKVVAKAEALGAAMDVAKKPMLPPALAEALESEVMPVAEGQARNIFRMRYDIRRALDSTNNFVGAKKLRATAGPGSEHLRDAVGRGQDVSQLIKKSWKRDLPWETVPDMPEFVMGLNAPTLDVDGIASGQDEEMPSNIEISRMISSKSIGQEEAEFGRKMTMLCSLAEDSDGDLFEDSDDDASPVHGDVVRPGDVREPMNIAAELIEDSVAEVMRSWRPATHGAGSLRDALESAPEIKPPTLWVRSGVTGVTEEILMPRFMRGPFAEVNFEEAPTLSPTASHVSDEVKSEIGSESPEHVSVSAASASRAPSLKSDDRSVRTSVTGRTQQDDHSHAGTASIPMDTDEPVPSDSPADYVSIAKTSSRSVSWMAPSVFESEIDIADEEVPLSSKTSSKQPSISSSRTPSRTQSIAASEKAMSSRAQSMVESEKAMSSRAQSMIDSEEVPSSSEGTVPTPRQDGLDAPDFQRIWRLYTQQPGKTYTTESMLRGYSDGALLAAGRRSIAVSDDLLSGYVGLTIPEKRESERSGESDAVSRVASSARTGVSSRVPSPHVSSEEVAEMSEVPDEALLSPHESTPEDQPTSSSEAEAVSRLGTGTVSETALEPEDEAMGIPEEPDEMETAQEADTYPYELEDEYMGIPEEPAEMEPVPEADTSPSEPEDEAMGIPEEPDEMEAAQEADAYPYELEDEYMGIPEESAEMEPIAETSQSELEDEDMDKPEEPAEMEPIAEEDEPKPEHVDSSSGEPEEPAEVEPETEEPAPKSEPEDDILDEPEEKAEAEPEAKEEEGDPTDIPPVPDEEPSTPEKQVDEGDSDSGDDKKKKKKKKDKKKKKKKKTKYSEDNIEDRPRPLRHLVDKQLKDGFSATVYIVTSKKNAISTLCTVRFDYEKDRLILETPANVFDIDATRVVAEEIPTLPGAPVLLKLTVHGKRSSAIVIQSTSERNLDVLGGTVGWANAVPHAGQEMEAQFDGALHGARVGDPEHAPDATNVSRQHTVDALMPKSASQRLSQDTASTGRNRTESSDFAEHQDGEAPSLQKGASPSAQPADTGTQKRGLLSRILLRKRINKEAR</sequence>
<proteinExistence type="predicted"/>
<dbReference type="KEGG" id="bbig:BBBOND_0308050"/>
<feature type="compositionally biased region" description="Polar residues" evidence="1">
    <location>
        <begin position="809"/>
        <end position="827"/>
    </location>
</feature>
<dbReference type="STRING" id="5866.A0A061D891"/>
<feature type="compositionally biased region" description="Low complexity" evidence="1">
    <location>
        <begin position="673"/>
        <end position="686"/>
    </location>
</feature>
<feature type="compositionally biased region" description="Basic and acidic residues" evidence="1">
    <location>
        <begin position="1392"/>
        <end position="1405"/>
    </location>
</feature>
<dbReference type="VEuPathDB" id="PiroplasmaDB:BBBOND_0308050"/>
<dbReference type="OMA" id="DEAMGIP"/>
<dbReference type="OrthoDB" id="362023at2759"/>
<evidence type="ECO:0000313" key="3">
    <source>
        <dbReference type="Proteomes" id="UP000033188"/>
    </source>
</evidence>
<feature type="compositionally biased region" description="Basic and acidic residues" evidence="1">
    <location>
        <begin position="895"/>
        <end position="904"/>
    </location>
</feature>
<feature type="compositionally biased region" description="Acidic residues" evidence="1">
    <location>
        <begin position="1120"/>
        <end position="1133"/>
    </location>
</feature>
<feature type="compositionally biased region" description="Basic and acidic residues" evidence="1">
    <location>
        <begin position="658"/>
        <end position="672"/>
    </location>
</feature>
<feature type="compositionally biased region" description="Basic and acidic residues" evidence="1">
    <location>
        <begin position="1212"/>
        <end position="1222"/>
    </location>
</feature>
<feature type="compositionally biased region" description="Acidic residues" evidence="1">
    <location>
        <begin position="978"/>
        <end position="998"/>
    </location>
</feature>
<feature type="compositionally biased region" description="Low complexity" evidence="1">
    <location>
        <begin position="764"/>
        <end position="786"/>
    </location>
</feature>
<evidence type="ECO:0000256" key="1">
    <source>
        <dbReference type="SAM" id="MobiDB-lite"/>
    </source>
</evidence>
<accession>A0A061D891</accession>